<dbReference type="PROSITE" id="PS50112">
    <property type="entry name" value="PAS"/>
    <property type="match status" value="1"/>
</dbReference>
<organism evidence="2 3">
    <name type="scientific">Candidatus Thiodiazotropha taylori</name>
    <dbReference type="NCBI Taxonomy" id="2792791"/>
    <lineage>
        <taxon>Bacteria</taxon>
        <taxon>Pseudomonadati</taxon>
        <taxon>Pseudomonadota</taxon>
        <taxon>Gammaproteobacteria</taxon>
        <taxon>Chromatiales</taxon>
        <taxon>Sedimenticolaceae</taxon>
        <taxon>Candidatus Thiodiazotropha</taxon>
    </lineage>
</organism>
<dbReference type="AlphaFoldDB" id="A0A944M915"/>
<feature type="domain" description="PAS" evidence="1">
    <location>
        <begin position="25"/>
        <end position="52"/>
    </location>
</feature>
<dbReference type="EMBL" id="JAHHGM010000006">
    <property type="protein sequence ID" value="MBT2989032.1"/>
    <property type="molecule type" value="Genomic_DNA"/>
</dbReference>
<dbReference type="Gene3D" id="3.30.450.20">
    <property type="entry name" value="PAS domain"/>
    <property type="match status" value="1"/>
</dbReference>
<evidence type="ECO:0000313" key="2">
    <source>
        <dbReference type="EMBL" id="MBT2989032.1"/>
    </source>
</evidence>
<dbReference type="CDD" id="cd00130">
    <property type="entry name" value="PAS"/>
    <property type="match status" value="1"/>
</dbReference>
<accession>A0A944M915</accession>
<dbReference type="Proteomes" id="UP000770889">
    <property type="component" value="Unassembled WGS sequence"/>
</dbReference>
<comment type="caution">
    <text evidence="2">The sequence shown here is derived from an EMBL/GenBank/DDBJ whole genome shotgun (WGS) entry which is preliminary data.</text>
</comment>
<dbReference type="NCBIfam" id="TIGR00229">
    <property type="entry name" value="sensory_box"/>
    <property type="match status" value="1"/>
</dbReference>
<proteinExistence type="predicted"/>
<dbReference type="Pfam" id="PF08447">
    <property type="entry name" value="PAS_3"/>
    <property type="match status" value="1"/>
</dbReference>
<dbReference type="InterPro" id="IPR000014">
    <property type="entry name" value="PAS"/>
</dbReference>
<gene>
    <name evidence="2" type="ORF">KME65_08700</name>
</gene>
<dbReference type="InterPro" id="IPR035965">
    <property type="entry name" value="PAS-like_dom_sf"/>
</dbReference>
<evidence type="ECO:0000313" key="3">
    <source>
        <dbReference type="Proteomes" id="UP000770889"/>
    </source>
</evidence>
<sequence>MKGIIVPTGREVLLKNDDFIVSKTDTKGRIVYVNREFMRISGFSESELLGRQHNIIRHPGMPRGIFKLLWDFIAAGNECFAYVKNLCKNGDHYWVLAHVTPDFNKQGEIIGFFSVRRKPNQHAVDYFSQLYEKLIKAEQEAGTRRALAASSALIDQAVEEQGFENYQSFILSR</sequence>
<name>A0A944M915_9GAMM</name>
<protein>
    <submittedName>
        <fullName evidence="2">PAS domain-containing protein</fullName>
    </submittedName>
</protein>
<evidence type="ECO:0000259" key="1">
    <source>
        <dbReference type="PROSITE" id="PS50112"/>
    </source>
</evidence>
<dbReference type="InterPro" id="IPR013655">
    <property type="entry name" value="PAS_fold_3"/>
</dbReference>
<dbReference type="SUPFAM" id="SSF55785">
    <property type="entry name" value="PYP-like sensor domain (PAS domain)"/>
    <property type="match status" value="1"/>
</dbReference>
<reference evidence="2 3" key="1">
    <citation type="submission" date="2021-05" db="EMBL/GenBank/DDBJ databases">
        <title>Genetic and Functional Diversity in Clade A Lucinid endosymbionts from the Bahamas.</title>
        <authorList>
            <person name="Giani N.M."/>
            <person name="Engel A.S."/>
            <person name="Campbell B.J."/>
        </authorList>
    </citation>
    <scope>NUCLEOTIDE SEQUENCE [LARGE SCALE GENOMIC DNA]</scope>
    <source>
        <strain evidence="2">LUC16012Gg_MoonRockCtena</strain>
    </source>
</reference>